<evidence type="ECO:0000256" key="1">
    <source>
        <dbReference type="SAM" id="Phobius"/>
    </source>
</evidence>
<name>A0A6A5YQT7_9PLEO</name>
<organism evidence="2 3">
    <name type="scientific">Lophiotrema nucula</name>
    <dbReference type="NCBI Taxonomy" id="690887"/>
    <lineage>
        <taxon>Eukaryota</taxon>
        <taxon>Fungi</taxon>
        <taxon>Dikarya</taxon>
        <taxon>Ascomycota</taxon>
        <taxon>Pezizomycotina</taxon>
        <taxon>Dothideomycetes</taxon>
        <taxon>Pleosporomycetidae</taxon>
        <taxon>Pleosporales</taxon>
        <taxon>Lophiotremataceae</taxon>
        <taxon>Lophiotrema</taxon>
    </lineage>
</organism>
<gene>
    <name evidence="2" type="ORF">BDV96DRAFT_651820</name>
</gene>
<keyword evidence="1" id="KW-1133">Transmembrane helix</keyword>
<evidence type="ECO:0000313" key="2">
    <source>
        <dbReference type="EMBL" id="KAF2109380.1"/>
    </source>
</evidence>
<dbReference type="EMBL" id="ML977342">
    <property type="protein sequence ID" value="KAF2109380.1"/>
    <property type="molecule type" value="Genomic_DNA"/>
</dbReference>
<keyword evidence="1" id="KW-0812">Transmembrane</keyword>
<dbReference type="AlphaFoldDB" id="A0A6A5YQT7"/>
<accession>A0A6A5YQT7</accession>
<proteinExistence type="predicted"/>
<keyword evidence="1" id="KW-0472">Membrane</keyword>
<dbReference type="Proteomes" id="UP000799770">
    <property type="component" value="Unassembled WGS sequence"/>
</dbReference>
<keyword evidence="3" id="KW-1185">Reference proteome</keyword>
<reference evidence="2" key="1">
    <citation type="journal article" date="2020" name="Stud. Mycol.">
        <title>101 Dothideomycetes genomes: a test case for predicting lifestyles and emergence of pathogens.</title>
        <authorList>
            <person name="Haridas S."/>
            <person name="Albert R."/>
            <person name="Binder M."/>
            <person name="Bloem J."/>
            <person name="Labutti K."/>
            <person name="Salamov A."/>
            <person name="Andreopoulos B."/>
            <person name="Baker S."/>
            <person name="Barry K."/>
            <person name="Bills G."/>
            <person name="Bluhm B."/>
            <person name="Cannon C."/>
            <person name="Castanera R."/>
            <person name="Culley D."/>
            <person name="Daum C."/>
            <person name="Ezra D."/>
            <person name="Gonzalez J."/>
            <person name="Henrissat B."/>
            <person name="Kuo A."/>
            <person name="Liang C."/>
            <person name="Lipzen A."/>
            <person name="Lutzoni F."/>
            <person name="Magnuson J."/>
            <person name="Mondo S."/>
            <person name="Nolan M."/>
            <person name="Ohm R."/>
            <person name="Pangilinan J."/>
            <person name="Park H.-J."/>
            <person name="Ramirez L."/>
            <person name="Alfaro M."/>
            <person name="Sun H."/>
            <person name="Tritt A."/>
            <person name="Yoshinaga Y."/>
            <person name="Zwiers L.-H."/>
            <person name="Turgeon B."/>
            <person name="Goodwin S."/>
            <person name="Spatafora J."/>
            <person name="Crous P."/>
            <person name="Grigoriev I."/>
        </authorList>
    </citation>
    <scope>NUCLEOTIDE SEQUENCE</scope>
    <source>
        <strain evidence="2">CBS 627.86</strain>
    </source>
</reference>
<sequence length="49" mass="5174">MATSELVTGIVISVLNLVVGIVQVIIAVWLEGHLRVLAHRVAQEGAAAR</sequence>
<feature type="transmembrane region" description="Helical" evidence="1">
    <location>
        <begin position="6"/>
        <end position="30"/>
    </location>
</feature>
<protein>
    <submittedName>
        <fullName evidence="2">Uncharacterized protein</fullName>
    </submittedName>
</protein>
<evidence type="ECO:0000313" key="3">
    <source>
        <dbReference type="Proteomes" id="UP000799770"/>
    </source>
</evidence>